<dbReference type="Pfam" id="PF01584">
    <property type="entry name" value="CheW"/>
    <property type="match status" value="1"/>
</dbReference>
<protein>
    <recommendedName>
        <fullName evidence="1">Stage 0 sporulation protein A homolog</fullName>
    </recommendedName>
</protein>
<dbReference type="SMART" id="SM00448">
    <property type="entry name" value="REC"/>
    <property type="match status" value="1"/>
</dbReference>
<dbReference type="InterPro" id="IPR001789">
    <property type="entry name" value="Sig_transdc_resp-reg_receiver"/>
</dbReference>
<dbReference type="OrthoDB" id="9806105at2"/>
<dbReference type="RefSeq" id="WP_079423374.1">
    <property type="nucleotide sequence ID" value="NZ_MZGV01000015.1"/>
</dbReference>
<name>A0A1V4IR80_9CLOT</name>
<dbReference type="PANTHER" id="PTHR47233">
    <property type="entry name" value="CHEMOTAXIS PROTEIN CHEV"/>
    <property type="match status" value="1"/>
</dbReference>
<dbReference type="Proteomes" id="UP000190080">
    <property type="component" value="Unassembled WGS sequence"/>
</dbReference>
<dbReference type="InterPro" id="IPR024181">
    <property type="entry name" value="Chemotax_regulator_CheV"/>
</dbReference>
<dbReference type="SUPFAM" id="SSF52172">
    <property type="entry name" value="CheY-like"/>
    <property type="match status" value="1"/>
</dbReference>
<keyword evidence="7" id="KW-1185">Reference proteome</keyword>
<dbReference type="SMART" id="SM00260">
    <property type="entry name" value="CheW"/>
    <property type="match status" value="1"/>
</dbReference>
<keyword evidence="3" id="KW-0597">Phosphoprotein</keyword>
<evidence type="ECO:0000313" key="7">
    <source>
        <dbReference type="Proteomes" id="UP000190080"/>
    </source>
</evidence>
<evidence type="ECO:0000256" key="2">
    <source>
        <dbReference type="ARBA" id="ARBA00024867"/>
    </source>
</evidence>
<dbReference type="Gene3D" id="2.40.50.180">
    <property type="entry name" value="CheA-289, Domain 4"/>
    <property type="match status" value="1"/>
</dbReference>
<dbReference type="SUPFAM" id="SSF50341">
    <property type="entry name" value="CheW-like"/>
    <property type="match status" value="1"/>
</dbReference>
<dbReference type="InterPro" id="IPR036061">
    <property type="entry name" value="CheW-like_dom_sf"/>
</dbReference>
<dbReference type="GO" id="GO:0006935">
    <property type="term" value="P:chemotaxis"/>
    <property type="evidence" value="ECO:0007669"/>
    <property type="project" value="InterPro"/>
</dbReference>
<dbReference type="InterPro" id="IPR011006">
    <property type="entry name" value="CheY-like_superfamily"/>
</dbReference>
<dbReference type="PROSITE" id="PS50110">
    <property type="entry name" value="RESPONSE_REGULATORY"/>
    <property type="match status" value="1"/>
</dbReference>
<dbReference type="InterPro" id="IPR002545">
    <property type="entry name" value="CheW-lke_dom"/>
</dbReference>
<comment type="function">
    <text evidence="2">May play the central regulatory role in sporulation. It may be an element of the effector pathway responsible for the activation of sporulation genes in response to nutritional stress. Spo0A may act in concert with spo0H (a sigma factor) to control the expression of some genes that are critical to the sporulation process.</text>
</comment>
<feature type="domain" description="CheW-like" evidence="5">
    <location>
        <begin position="13"/>
        <end position="151"/>
    </location>
</feature>
<feature type="domain" description="Response regulatory" evidence="4">
    <location>
        <begin position="172"/>
        <end position="299"/>
    </location>
</feature>
<evidence type="ECO:0000313" key="6">
    <source>
        <dbReference type="EMBL" id="OPJ62389.1"/>
    </source>
</evidence>
<proteinExistence type="predicted"/>
<evidence type="ECO:0000259" key="4">
    <source>
        <dbReference type="PROSITE" id="PS50110"/>
    </source>
</evidence>
<organism evidence="6 7">
    <name type="scientific">Clostridium oryzae</name>
    <dbReference type="NCBI Taxonomy" id="1450648"/>
    <lineage>
        <taxon>Bacteria</taxon>
        <taxon>Bacillati</taxon>
        <taxon>Bacillota</taxon>
        <taxon>Clostridia</taxon>
        <taxon>Eubacteriales</taxon>
        <taxon>Clostridiaceae</taxon>
        <taxon>Clostridium</taxon>
    </lineage>
</organism>
<dbReference type="PANTHER" id="PTHR47233:SF3">
    <property type="entry name" value="CHEMOTAXIS PROTEIN CHEV"/>
    <property type="match status" value="1"/>
</dbReference>
<accession>A0A1V4IR80</accession>
<reference evidence="6 7" key="1">
    <citation type="submission" date="2017-03" db="EMBL/GenBank/DDBJ databases">
        <title>Genome sequence of Clostridium oryzae DSM 28571.</title>
        <authorList>
            <person name="Poehlein A."/>
            <person name="Daniel R."/>
        </authorList>
    </citation>
    <scope>NUCLEOTIDE SEQUENCE [LARGE SCALE GENOMIC DNA]</scope>
    <source>
        <strain evidence="6 7">DSM 28571</strain>
    </source>
</reference>
<dbReference type="Gene3D" id="3.40.50.2300">
    <property type="match status" value="1"/>
</dbReference>
<evidence type="ECO:0000256" key="1">
    <source>
        <dbReference type="ARBA" id="ARBA00018672"/>
    </source>
</evidence>
<gene>
    <name evidence="6" type="primary">cheV</name>
    <name evidence="6" type="ORF">CLORY_17580</name>
</gene>
<dbReference type="EMBL" id="MZGV01000015">
    <property type="protein sequence ID" value="OPJ62389.1"/>
    <property type="molecule type" value="Genomic_DNA"/>
</dbReference>
<dbReference type="STRING" id="1450648.CLORY_17580"/>
<feature type="modified residue" description="4-aspartylphosphate" evidence="3">
    <location>
        <position position="232"/>
    </location>
</feature>
<sequence>METNILLESGTGELEILEFLINSETYAINVIKVKEVLEIKAENITKLPQTHPAIAGVTVSRGKILTLIDLKYVLDKTRNTNDLKKVIVCEFNKLEIAFIIDSVTKIQRIKWEEIVKPDDLTVNSLVIGNIIFKDKIVSMLDYEKIVTDISPNSGINQDRIANVNYKDRADVKIAVADDSQLIRKLLFDTLTKAGFKNIRTFDDGKQVLDYLNNLVNEKADKFDEDIQLLITDIEMPQMDGHTLTRRIKENPILNKLPVIIFSSLITGDLKHKGESVGADAQLSKPEVEDLVDVITKLLNKENI</sequence>
<evidence type="ECO:0000259" key="5">
    <source>
        <dbReference type="PROSITE" id="PS50851"/>
    </source>
</evidence>
<dbReference type="Pfam" id="PF00072">
    <property type="entry name" value="Response_reg"/>
    <property type="match status" value="1"/>
</dbReference>
<dbReference type="Gene3D" id="2.30.30.40">
    <property type="entry name" value="SH3 Domains"/>
    <property type="match status" value="1"/>
</dbReference>
<evidence type="ECO:0000256" key="3">
    <source>
        <dbReference type="PROSITE-ProRule" id="PRU00169"/>
    </source>
</evidence>
<comment type="caution">
    <text evidence="6">The sequence shown here is derived from an EMBL/GenBank/DDBJ whole genome shotgun (WGS) entry which is preliminary data.</text>
</comment>
<dbReference type="PROSITE" id="PS50851">
    <property type="entry name" value="CHEW"/>
    <property type="match status" value="1"/>
</dbReference>
<dbReference type="AlphaFoldDB" id="A0A1V4IR80"/>
<dbReference type="GO" id="GO:0000160">
    <property type="term" value="P:phosphorelay signal transduction system"/>
    <property type="evidence" value="ECO:0007669"/>
    <property type="project" value="InterPro"/>
</dbReference>
<dbReference type="PIRSF" id="PIRSF002867">
    <property type="entry name" value="CheV"/>
    <property type="match status" value="1"/>
</dbReference>